<dbReference type="PANTHER" id="PTHR45630:SF7">
    <property type="entry name" value="ENDOPLASMIC RETICULUM TRANSMEMBRANE HELIX TRANSLOCASE"/>
    <property type="match status" value="1"/>
</dbReference>
<dbReference type="InterPro" id="IPR023298">
    <property type="entry name" value="ATPase_P-typ_TM_dom_sf"/>
</dbReference>
<dbReference type="Pfam" id="PF23143">
    <property type="entry name" value="2TM_P5A-ATPase"/>
    <property type="match status" value="1"/>
</dbReference>
<evidence type="ECO:0000256" key="5">
    <source>
        <dbReference type="ARBA" id="ARBA00022842"/>
    </source>
</evidence>
<keyword evidence="7" id="KW-1133">Transmembrane helix</keyword>
<proteinExistence type="predicted"/>
<evidence type="ECO:0000256" key="3">
    <source>
        <dbReference type="ARBA" id="ARBA00022741"/>
    </source>
</evidence>
<evidence type="ECO:0000256" key="7">
    <source>
        <dbReference type="SAM" id="Phobius"/>
    </source>
</evidence>
<evidence type="ECO:0000313" key="9">
    <source>
        <dbReference type="EMBL" id="KAF6038274.1"/>
    </source>
</evidence>
<keyword evidence="4" id="KW-0067">ATP-binding</keyword>
<dbReference type="InterPro" id="IPR057255">
    <property type="entry name" value="2TM_P5A-ATPase"/>
</dbReference>
<feature type="domain" description="P5A-ATPase transmembrane helical hairpin" evidence="8">
    <location>
        <begin position="20"/>
        <end position="88"/>
    </location>
</feature>
<dbReference type="PANTHER" id="PTHR45630">
    <property type="entry name" value="CATION-TRANSPORTING ATPASE-RELATED"/>
    <property type="match status" value="1"/>
</dbReference>
<gene>
    <name evidence="9" type="ORF">EB796_003435</name>
</gene>
<dbReference type="EMBL" id="VXIV02000441">
    <property type="protein sequence ID" value="KAF6038274.1"/>
    <property type="molecule type" value="Genomic_DNA"/>
</dbReference>
<feature type="transmembrane region" description="Helical" evidence="7">
    <location>
        <begin position="53"/>
        <end position="76"/>
    </location>
</feature>
<dbReference type="GO" id="GO:0005524">
    <property type="term" value="F:ATP binding"/>
    <property type="evidence" value="ECO:0007669"/>
    <property type="project" value="UniProtKB-KW"/>
</dbReference>
<dbReference type="GO" id="GO:0046872">
    <property type="term" value="F:metal ion binding"/>
    <property type="evidence" value="ECO:0007669"/>
    <property type="project" value="UniProtKB-KW"/>
</dbReference>
<feature type="transmembrane region" description="Helical" evidence="7">
    <location>
        <begin position="21"/>
        <end position="47"/>
    </location>
</feature>
<dbReference type="GO" id="GO:0005789">
    <property type="term" value="C:endoplasmic reticulum membrane"/>
    <property type="evidence" value="ECO:0007669"/>
    <property type="project" value="TreeGrafter"/>
</dbReference>
<keyword evidence="6" id="KW-1278">Translocase</keyword>
<comment type="caution">
    <text evidence="9">The sequence shown here is derived from an EMBL/GenBank/DDBJ whole genome shotgun (WGS) entry which is preliminary data.</text>
</comment>
<accession>A0A7J7KK80</accession>
<dbReference type="AlphaFoldDB" id="A0A7J7KK80"/>
<evidence type="ECO:0000256" key="2">
    <source>
        <dbReference type="ARBA" id="ARBA00022723"/>
    </source>
</evidence>
<keyword evidence="2" id="KW-0479">Metal-binding</keyword>
<evidence type="ECO:0000256" key="6">
    <source>
        <dbReference type="ARBA" id="ARBA00022967"/>
    </source>
</evidence>
<protein>
    <submittedName>
        <fullName evidence="9">ATP13A1</fullName>
    </submittedName>
</protein>
<dbReference type="InterPro" id="IPR006544">
    <property type="entry name" value="P-type_TPase_V"/>
</dbReference>
<keyword evidence="10" id="KW-1185">Reference proteome</keyword>
<keyword evidence="7" id="KW-0812">Transmembrane</keyword>
<organism evidence="9 10">
    <name type="scientific">Bugula neritina</name>
    <name type="common">Brown bryozoan</name>
    <name type="synonym">Sertularia neritina</name>
    <dbReference type="NCBI Taxonomy" id="10212"/>
    <lineage>
        <taxon>Eukaryota</taxon>
        <taxon>Metazoa</taxon>
        <taxon>Spiralia</taxon>
        <taxon>Lophotrochozoa</taxon>
        <taxon>Bryozoa</taxon>
        <taxon>Gymnolaemata</taxon>
        <taxon>Cheilostomatida</taxon>
        <taxon>Flustrina</taxon>
        <taxon>Buguloidea</taxon>
        <taxon>Bugulidae</taxon>
        <taxon>Bugula</taxon>
    </lineage>
</organism>
<evidence type="ECO:0000259" key="8">
    <source>
        <dbReference type="Pfam" id="PF23143"/>
    </source>
</evidence>
<reference evidence="9" key="1">
    <citation type="submission" date="2020-06" db="EMBL/GenBank/DDBJ databases">
        <title>Draft genome of Bugula neritina, a colonial animal packing powerful symbionts and potential medicines.</title>
        <authorList>
            <person name="Rayko M."/>
        </authorList>
    </citation>
    <scope>NUCLEOTIDE SEQUENCE [LARGE SCALE GENOMIC DNA]</scope>
    <source>
        <strain evidence="9">Kwan_BN1</strain>
    </source>
</reference>
<sequence length="211" mass="24417">MMAAPIDHNIQSISLHKNVPILWHFYVFPFVLIYATWLYLWTIVYGIDEYWELGLIALAVIGIIHILVCLSCYWSVHIRAKLTTRKVKEVTDATFAKVIPTANNGSAEIVTIYQGSEKAWFIFQKIKYMCDLSEKKQFAAVDFPVAEPFSVYNSSKGLEDMEVVKAKMIYNDNALQMDIPPFLELFIERATAPFFVFQVFCVGLWCLDEYW</sequence>
<dbReference type="SUPFAM" id="SSF81665">
    <property type="entry name" value="Calcium ATPase, transmembrane domain M"/>
    <property type="match status" value="1"/>
</dbReference>
<keyword evidence="7" id="KW-0472">Membrane</keyword>
<comment type="subcellular location">
    <subcellularLocation>
        <location evidence="1">Membrane</location>
        <topology evidence="1">Multi-pass membrane protein</topology>
    </subcellularLocation>
</comment>
<evidence type="ECO:0000256" key="4">
    <source>
        <dbReference type="ARBA" id="ARBA00022840"/>
    </source>
</evidence>
<dbReference type="GO" id="GO:0006874">
    <property type="term" value="P:intracellular calcium ion homeostasis"/>
    <property type="evidence" value="ECO:0007669"/>
    <property type="project" value="TreeGrafter"/>
</dbReference>
<evidence type="ECO:0000313" key="10">
    <source>
        <dbReference type="Proteomes" id="UP000593567"/>
    </source>
</evidence>
<name>A0A7J7KK80_BUGNE</name>
<evidence type="ECO:0000256" key="1">
    <source>
        <dbReference type="ARBA" id="ARBA00004141"/>
    </source>
</evidence>
<dbReference type="OrthoDB" id="48943at2759"/>
<keyword evidence="5" id="KW-0460">Magnesium</keyword>
<dbReference type="Proteomes" id="UP000593567">
    <property type="component" value="Unassembled WGS sequence"/>
</dbReference>
<keyword evidence="3" id="KW-0547">Nucleotide-binding</keyword>
<dbReference type="GO" id="GO:0019829">
    <property type="term" value="F:ATPase-coupled monoatomic cation transmembrane transporter activity"/>
    <property type="evidence" value="ECO:0007669"/>
    <property type="project" value="TreeGrafter"/>
</dbReference>
<dbReference type="GO" id="GO:0015662">
    <property type="term" value="F:P-type ion transporter activity"/>
    <property type="evidence" value="ECO:0007669"/>
    <property type="project" value="TreeGrafter"/>
</dbReference>